<accession>A0ABV1SBY7</accession>
<evidence type="ECO:0000256" key="2">
    <source>
        <dbReference type="PROSITE-ProRule" id="PRU00169"/>
    </source>
</evidence>
<dbReference type="PROSITE" id="PS50110">
    <property type="entry name" value="RESPONSE_REGULATORY"/>
    <property type="match status" value="1"/>
</dbReference>
<dbReference type="Proteomes" id="UP001438953">
    <property type="component" value="Unassembled WGS sequence"/>
</dbReference>
<dbReference type="InterPro" id="IPR011006">
    <property type="entry name" value="CheY-like_superfamily"/>
</dbReference>
<feature type="modified residue" description="4-aspartylphosphate" evidence="2">
    <location>
        <position position="54"/>
    </location>
</feature>
<dbReference type="EMBL" id="JAYWLC010000001">
    <property type="protein sequence ID" value="MER5170415.1"/>
    <property type="molecule type" value="Genomic_DNA"/>
</dbReference>
<gene>
    <name evidence="4" type="ORF">VSX56_01395</name>
</gene>
<dbReference type="PANTHER" id="PTHR44591">
    <property type="entry name" value="STRESS RESPONSE REGULATOR PROTEIN 1"/>
    <property type="match status" value="1"/>
</dbReference>
<dbReference type="InterPro" id="IPR001789">
    <property type="entry name" value="Sig_transdc_resp-reg_receiver"/>
</dbReference>
<feature type="domain" description="Response regulatory" evidence="3">
    <location>
        <begin position="5"/>
        <end position="121"/>
    </location>
</feature>
<evidence type="ECO:0000256" key="1">
    <source>
        <dbReference type="ARBA" id="ARBA00022553"/>
    </source>
</evidence>
<dbReference type="SMART" id="SM00448">
    <property type="entry name" value="REC"/>
    <property type="match status" value="1"/>
</dbReference>
<dbReference type="Gene3D" id="3.40.50.2300">
    <property type="match status" value="1"/>
</dbReference>
<reference evidence="4 5" key="1">
    <citation type="submission" date="2024-06" db="EMBL/GenBank/DDBJ databases">
        <title>Thioclava kandeliae sp. nov. from a rhizosphere soil sample of Kandelia candel in a mangrove.</title>
        <authorList>
            <person name="Mu T."/>
        </authorList>
    </citation>
    <scope>NUCLEOTIDE SEQUENCE [LARGE SCALE GENOMIC DNA]</scope>
    <source>
        <strain evidence="4 5">CPCC 100088</strain>
    </source>
</reference>
<name>A0ABV1SBY7_9RHOB</name>
<dbReference type="PANTHER" id="PTHR44591:SF3">
    <property type="entry name" value="RESPONSE REGULATORY DOMAIN-CONTAINING PROTEIN"/>
    <property type="match status" value="1"/>
</dbReference>
<evidence type="ECO:0000313" key="5">
    <source>
        <dbReference type="Proteomes" id="UP001438953"/>
    </source>
</evidence>
<evidence type="ECO:0000259" key="3">
    <source>
        <dbReference type="PROSITE" id="PS50110"/>
    </source>
</evidence>
<dbReference type="Pfam" id="PF00072">
    <property type="entry name" value="Response_reg"/>
    <property type="match status" value="1"/>
</dbReference>
<protein>
    <submittedName>
        <fullName evidence="4">Response regulator</fullName>
    </submittedName>
</protein>
<keyword evidence="5" id="KW-1185">Reference proteome</keyword>
<comment type="caution">
    <text evidence="4">The sequence shown here is derived from an EMBL/GenBank/DDBJ whole genome shotgun (WGS) entry which is preliminary data.</text>
</comment>
<proteinExistence type="predicted"/>
<dbReference type="InterPro" id="IPR050595">
    <property type="entry name" value="Bact_response_regulator"/>
</dbReference>
<keyword evidence="1 2" id="KW-0597">Phosphoprotein</keyword>
<evidence type="ECO:0000313" key="4">
    <source>
        <dbReference type="EMBL" id="MER5170415.1"/>
    </source>
</evidence>
<organism evidence="4 5">
    <name type="scientific">Thioclava kandeliae</name>
    <dbReference type="NCBI Taxonomy" id="3070818"/>
    <lineage>
        <taxon>Bacteria</taxon>
        <taxon>Pseudomonadati</taxon>
        <taxon>Pseudomonadota</taxon>
        <taxon>Alphaproteobacteria</taxon>
        <taxon>Rhodobacterales</taxon>
        <taxon>Paracoccaceae</taxon>
        <taxon>Thioclava</taxon>
    </lineage>
</organism>
<sequence>MPKDHVLLIEDEPNITEALRFILTRRGFAVSSEADGARAMAAIAETRPDAIILDMMLPGCSGLEILAALRADPGLKAIPVLMLTARGQARDRAAADEAGATAFLAKPFANADLLEAIDGILALGRGTTETGLNQGLSHGTG</sequence>
<dbReference type="RefSeq" id="WP_350934302.1">
    <property type="nucleotide sequence ID" value="NZ_JAYWLC010000001.1"/>
</dbReference>
<dbReference type="SUPFAM" id="SSF52172">
    <property type="entry name" value="CheY-like"/>
    <property type="match status" value="1"/>
</dbReference>